<dbReference type="NCBIfam" id="TIGR00756">
    <property type="entry name" value="PPR"/>
    <property type="match status" value="1"/>
</dbReference>
<sequence length="506" mass="57906">MASAVFRLLKRHQSLTANSTPTKYFSRLRHTASTRNLYSRISPLGDPSLSVAPVLDEWVQQGRKVNYFELHRIVRDLRARKRFRHALDVSRFQEQEQVSEWMSAKGLCQFLPGDCAVQLDLIGHVHGLDAAESRFNSLSDEEKSDKVYGALLNCYVREGLVDKSISHMQKMEELGYVSTLTYNDIMCLYMHTGQPEKIPDVMFEMKEKGVSPDSFSYRICMSSYGVRSDLSGVEKVLEKMESQPHISMDWITYAMVANLYIKAGLPDKALVYLGKSEEKVNRDALGYNHVITLYASLGYKDDMMRLWNLEKAKCKKQINRDYITMLGSLVKLGELEETKKLLEEWESSCRCYDFRVPNVLLIGYCQKGLVEQAEETLRDIVKRGKTPIPNSWSILAAGYVDKQKMQEAFECMTEALHVRANNTGWNPKSGLVSNVLNWIGDNGDIEQVEAFVTLMKTVIPVNSKMYHALMKAYIRSGKEVEGLLQSMKEDQIEADEEIDRLRQMQC</sequence>
<comment type="similarity">
    <text evidence="1">Belongs to the PPR family. P subfamily.</text>
</comment>
<evidence type="ECO:0000256" key="2">
    <source>
        <dbReference type="ARBA" id="ARBA00022737"/>
    </source>
</evidence>
<dbReference type="Pfam" id="PF01535">
    <property type="entry name" value="PPR"/>
    <property type="match status" value="3"/>
</dbReference>
<feature type="repeat" description="PPR" evidence="3">
    <location>
        <begin position="178"/>
        <end position="212"/>
    </location>
</feature>
<gene>
    <name evidence="4" type="ORF">C1H46_003922</name>
</gene>
<dbReference type="InterPro" id="IPR002885">
    <property type="entry name" value="PPR_rpt"/>
</dbReference>
<evidence type="ECO:0000313" key="5">
    <source>
        <dbReference type="Proteomes" id="UP000315295"/>
    </source>
</evidence>
<dbReference type="GO" id="GO:0003729">
    <property type="term" value="F:mRNA binding"/>
    <property type="evidence" value="ECO:0007669"/>
    <property type="project" value="UniProtKB-ARBA"/>
</dbReference>
<proteinExistence type="inferred from homology"/>
<evidence type="ECO:0000256" key="3">
    <source>
        <dbReference type="PROSITE-ProRule" id="PRU00708"/>
    </source>
</evidence>
<dbReference type="SUPFAM" id="SSF81901">
    <property type="entry name" value="HCP-like"/>
    <property type="match status" value="1"/>
</dbReference>
<keyword evidence="2" id="KW-0677">Repeat</keyword>
<evidence type="ECO:0008006" key="6">
    <source>
        <dbReference type="Google" id="ProtNLM"/>
    </source>
</evidence>
<dbReference type="Proteomes" id="UP000315295">
    <property type="component" value="Unassembled WGS sequence"/>
</dbReference>
<dbReference type="GO" id="GO:0005739">
    <property type="term" value="C:mitochondrion"/>
    <property type="evidence" value="ECO:0007669"/>
    <property type="project" value="TreeGrafter"/>
</dbReference>
<feature type="repeat" description="PPR" evidence="3">
    <location>
        <begin position="353"/>
        <end position="387"/>
    </location>
</feature>
<name>A0A540NHE5_MALBA</name>
<keyword evidence="5" id="KW-1185">Reference proteome</keyword>
<dbReference type="PANTHER" id="PTHR45717:SF7">
    <property type="entry name" value="PENTACOTRIPEPTIDE-REPEAT REGION OF PRORP DOMAIN-CONTAINING PROTEIN"/>
    <property type="match status" value="1"/>
</dbReference>
<dbReference type="PANTHER" id="PTHR45717">
    <property type="entry name" value="OS12G0527900 PROTEIN"/>
    <property type="match status" value="1"/>
</dbReference>
<dbReference type="Pfam" id="PF13041">
    <property type="entry name" value="PPR_2"/>
    <property type="match status" value="1"/>
</dbReference>
<comment type="caution">
    <text evidence="4">The sequence shown here is derived from an EMBL/GenBank/DDBJ whole genome shotgun (WGS) entry which is preliminary data.</text>
</comment>
<reference evidence="4 5" key="1">
    <citation type="journal article" date="2019" name="G3 (Bethesda)">
        <title>Sequencing of a Wild Apple (Malus baccata) Genome Unravels the Differences Between Cultivated and Wild Apple Species Regarding Disease Resistance and Cold Tolerance.</title>
        <authorList>
            <person name="Chen X."/>
        </authorList>
    </citation>
    <scope>NUCLEOTIDE SEQUENCE [LARGE SCALE GENOMIC DNA]</scope>
    <source>
        <strain evidence="5">cv. Shandingzi</strain>
        <tissue evidence="4">Leaves</tissue>
    </source>
</reference>
<organism evidence="4 5">
    <name type="scientific">Malus baccata</name>
    <name type="common">Siberian crab apple</name>
    <name type="synonym">Pyrus baccata</name>
    <dbReference type="NCBI Taxonomy" id="106549"/>
    <lineage>
        <taxon>Eukaryota</taxon>
        <taxon>Viridiplantae</taxon>
        <taxon>Streptophyta</taxon>
        <taxon>Embryophyta</taxon>
        <taxon>Tracheophyta</taxon>
        <taxon>Spermatophyta</taxon>
        <taxon>Magnoliopsida</taxon>
        <taxon>eudicotyledons</taxon>
        <taxon>Gunneridae</taxon>
        <taxon>Pentapetalae</taxon>
        <taxon>rosids</taxon>
        <taxon>fabids</taxon>
        <taxon>Rosales</taxon>
        <taxon>Rosaceae</taxon>
        <taxon>Amygdaloideae</taxon>
        <taxon>Maleae</taxon>
        <taxon>Malus</taxon>
    </lineage>
</organism>
<evidence type="ECO:0000313" key="4">
    <source>
        <dbReference type="EMBL" id="TQE10467.1"/>
    </source>
</evidence>
<dbReference type="PROSITE" id="PS51375">
    <property type="entry name" value="PPR"/>
    <property type="match status" value="2"/>
</dbReference>
<dbReference type="AlphaFoldDB" id="A0A540NHE5"/>
<dbReference type="EMBL" id="VIEB01000041">
    <property type="protein sequence ID" value="TQE10467.1"/>
    <property type="molecule type" value="Genomic_DNA"/>
</dbReference>
<dbReference type="InterPro" id="IPR011990">
    <property type="entry name" value="TPR-like_helical_dom_sf"/>
</dbReference>
<protein>
    <recommendedName>
        <fullName evidence="6">Pentacotripeptide-repeat region of PRORP domain-containing protein</fullName>
    </recommendedName>
</protein>
<dbReference type="Gene3D" id="1.25.40.10">
    <property type="entry name" value="Tetratricopeptide repeat domain"/>
    <property type="match status" value="2"/>
</dbReference>
<evidence type="ECO:0000256" key="1">
    <source>
        <dbReference type="ARBA" id="ARBA00007626"/>
    </source>
</evidence>
<accession>A0A540NHE5</accession>